<gene>
    <name evidence="2" type="ORF">COHA_001398</name>
</gene>
<protein>
    <submittedName>
        <fullName evidence="2">Uncharacterized protein</fullName>
    </submittedName>
</protein>
<dbReference type="EMBL" id="JADXDR010000022">
    <property type="protein sequence ID" value="KAI7845032.1"/>
    <property type="molecule type" value="Genomic_DNA"/>
</dbReference>
<organism evidence="2 3">
    <name type="scientific">Chlorella ohadii</name>
    <dbReference type="NCBI Taxonomy" id="2649997"/>
    <lineage>
        <taxon>Eukaryota</taxon>
        <taxon>Viridiplantae</taxon>
        <taxon>Chlorophyta</taxon>
        <taxon>core chlorophytes</taxon>
        <taxon>Trebouxiophyceae</taxon>
        <taxon>Chlorellales</taxon>
        <taxon>Chlorellaceae</taxon>
        <taxon>Chlorella clade</taxon>
        <taxon>Chlorella</taxon>
    </lineage>
</organism>
<evidence type="ECO:0000313" key="2">
    <source>
        <dbReference type="EMBL" id="KAI7845032.1"/>
    </source>
</evidence>
<evidence type="ECO:0000313" key="3">
    <source>
        <dbReference type="Proteomes" id="UP001205105"/>
    </source>
</evidence>
<dbReference type="AlphaFoldDB" id="A0AAD5H9F9"/>
<keyword evidence="3" id="KW-1185">Reference proteome</keyword>
<feature type="compositionally biased region" description="Low complexity" evidence="1">
    <location>
        <begin position="1"/>
        <end position="22"/>
    </location>
</feature>
<proteinExistence type="predicted"/>
<feature type="region of interest" description="Disordered" evidence="1">
    <location>
        <begin position="1"/>
        <end position="27"/>
    </location>
</feature>
<name>A0AAD5H9F9_9CHLO</name>
<dbReference type="Proteomes" id="UP001205105">
    <property type="component" value="Unassembled WGS sequence"/>
</dbReference>
<evidence type="ECO:0000256" key="1">
    <source>
        <dbReference type="SAM" id="MobiDB-lite"/>
    </source>
</evidence>
<reference evidence="2" key="1">
    <citation type="submission" date="2020-11" db="EMBL/GenBank/DDBJ databases">
        <title>Chlorella ohadii genome sequencing and assembly.</title>
        <authorList>
            <person name="Murik O."/>
            <person name="Treves H."/>
            <person name="Kedem I."/>
            <person name="Shotland Y."/>
            <person name="Kaplan A."/>
        </authorList>
    </citation>
    <scope>NUCLEOTIDE SEQUENCE</scope>
    <source>
        <strain evidence="2">1</strain>
    </source>
</reference>
<comment type="caution">
    <text evidence="2">The sequence shown here is derived from an EMBL/GenBank/DDBJ whole genome shotgun (WGS) entry which is preliminary data.</text>
</comment>
<sequence length="92" mass="9626">MSGTQEQQQGAAQAQAEQQQETEPQHRMMLIQVSEKEWAVVMLDASGQVKELQIDEATAKQVQAGTLTPDQLAAMLAAQQSGGGGGGGDEAS</sequence>
<accession>A0AAD5H9F9</accession>